<dbReference type="InterPro" id="IPR006008">
    <property type="entry name" value="YciB"/>
</dbReference>
<comment type="similarity">
    <text evidence="5">Belongs to the YciB family.</text>
</comment>
<reference evidence="6 7" key="1">
    <citation type="journal article" date="2015" name="Stand. Genomic Sci.">
        <title>Genomic Encyclopedia of Bacterial and Archaeal Type Strains, Phase III: the genomes of soil and plant-associated and newly described type strains.</title>
        <authorList>
            <person name="Whitman W.B."/>
            <person name="Woyke T."/>
            <person name="Klenk H.P."/>
            <person name="Zhou Y."/>
            <person name="Lilburn T.G."/>
            <person name="Beck B.J."/>
            <person name="De Vos P."/>
            <person name="Vandamme P."/>
            <person name="Eisen J.A."/>
            <person name="Garrity G."/>
            <person name="Hugenholtz P."/>
            <person name="Kyrpides N.C."/>
        </authorList>
    </citation>
    <scope>NUCLEOTIDE SEQUENCE [LARGE SCALE GENOMIC DNA]</scope>
    <source>
        <strain evidence="6 7">CGMCC 1.10822</strain>
    </source>
</reference>
<protein>
    <recommendedName>
        <fullName evidence="5">Inner membrane-spanning protein YciB</fullName>
    </recommendedName>
</protein>
<name>A0A562RIX1_9BURK</name>
<comment type="function">
    <text evidence="5">Plays a role in cell envelope biogenesis, maintenance of cell envelope integrity and membrane homeostasis.</text>
</comment>
<dbReference type="EMBL" id="VLLB01000001">
    <property type="protein sequence ID" value="TWI68991.1"/>
    <property type="molecule type" value="Genomic_DNA"/>
</dbReference>
<organism evidence="6 7">
    <name type="scientific">Pseudoduganella lurida</name>
    <dbReference type="NCBI Taxonomy" id="1036180"/>
    <lineage>
        <taxon>Bacteria</taxon>
        <taxon>Pseudomonadati</taxon>
        <taxon>Pseudomonadota</taxon>
        <taxon>Betaproteobacteria</taxon>
        <taxon>Burkholderiales</taxon>
        <taxon>Oxalobacteraceae</taxon>
        <taxon>Telluria group</taxon>
        <taxon>Pseudoduganella</taxon>
    </lineage>
</organism>
<keyword evidence="1 5" id="KW-1003">Cell membrane</keyword>
<evidence type="ECO:0000256" key="4">
    <source>
        <dbReference type="ARBA" id="ARBA00023136"/>
    </source>
</evidence>
<keyword evidence="2 5" id="KW-0812">Transmembrane</keyword>
<comment type="caution">
    <text evidence="6">The sequence shown here is derived from an EMBL/GenBank/DDBJ whole genome shotgun (WGS) entry which is preliminary data.</text>
</comment>
<feature type="transmembrane region" description="Helical" evidence="5">
    <location>
        <begin position="79"/>
        <end position="98"/>
    </location>
</feature>
<evidence type="ECO:0000256" key="2">
    <source>
        <dbReference type="ARBA" id="ARBA00022692"/>
    </source>
</evidence>
<dbReference type="Proteomes" id="UP000318431">
    <property type="component" value="Unassembled WGS sequence"/>
</dbReference>
<comment type="subcellular location">
    <subcellularLocation>
        <location evidence="5">Cell inner membrane</location>
        <topology evidence="5">Multi-pass membrane protein</topology>
    </subcellularLocation>
</comment>
<proteinExistence type="inferred from homology"/>
<dbReference type="NCBIfam" id="NF001325">
    <property type="entry name" value="PRK00259.1-3"/>
    <property type="match status" value="1"/>
</dbReference>
<dbReference type="PANTHER" id="PTHR36917">
    <property type="entry name" value="INTRACELLULAR SEPTATION PROTEIN A-RELATED"/>
    <property type="match status" value="1"/>
</dbReference>
<dbReference type="PANTHER" id="PTHR36917:SF1">
    <property type="entry name" value="INNER MEMBRANE-SPANNING PROTEIN YCIB"/>
    <property type="match status" value="1"/>
</dbReference>
<feature type="transmembrane region" description="Helical" evidence="5">
    <location>
        <begin position="147"/>
        <end position="172"/>
    </location>
</feature>
<feature type="transmembrane region" description="Helical" evidence="5">
    <location>
        <begin position="110"/>
        <end position="126"/>
    </location>
</feature>
<feature type="transmembrane region" description="Helical" evidence="5">
    <location>
        <begin position="51"/>
        <end position="72"/>
    </location>
</feature>
<evidence type="ECO:0000313" key="6">
    <source>
        <dbReference type="EMBL" id="TWI68991.1"/>
    </source>
</evidence>
<dbReference type="Pfam" id="PF04279">
    <property type="entry name" value="IspA"/>
    <property type="match status" value="1"/>
</dbReference>
<accession>A0A562RIX1</accession>
<feature type="transmembrane region" description="Helical" evidence="5">
    <location>
        <begin position="184"/>
        <end position="203"/>
    </location>
</feature>
<sequence length="210" mass="23625">MMKFLFDIFPLLVFFGSYKWAGSNEDAAQALVNEHLSGVISGGAITASQAPIIVATITGIVATALQIAYLLARGRKVDGALWVSMVVFLFFGGLTIYFHDDDFIKWKPTIIYWSFATAMVVAYRFFNKNLIRAAMEKQIQLPDEVWHRLNTAWVAFWIVLGLLNLFVAFVLFKADTNAWVSFKAFGVTGLMLAFFVVQGFYLARHIKDEA</sequence>
<evidence type="ECO:0000256" key="5">
    <source>
        <dbReference type="HAMAP-Rule" id="MF_00189"/>
    </source>
</evidence>
<dbReference type="AlphaFoldDB" id="A0A562RIX1"/>
<keyword evidence="7" id="KW-1185">Reference proteome</keyword>
<keyword evidence="4 5" id="KW-0472">Membrane</keyword>
<keyword evidence="3 5" id="KW-1133">Transmembrane helix</keyword>
<evidence type="ECO:0000313" key="7">
    <source>
        <dbReference type="Proteomes" id="UP000318431"/>
    </source>
</evidence>
<dbReference type="HAMAP" id="MF_00189">
    <property type="entry name" value="YciB"/>
    <property type="match status" value="1"/>
</dbReference>
<gene>
    <name evidence="5" type="primary">yciB</name>
    <name evidence="6" type="ORF">IP91_00056</name>
</gene>
<evidence type="ECO:0000256" key="3">
    <source>
        <dbReference type="ARBA" id="ARBA00022989"/>
    </source>
</evidence>
<keyword evidence="5" id="KW-0997">Cell inner membrane</keyword>
<evidence type="ECO:0000256" key="1">
    <source>
        <dbReference type="ARBA" id="ARBA00022475"/>
    </source>
</evidence>
<dbReference type="GO" id="GO:0005886">
    <property type="term" value="C:plasma membrane"/>
    <property type="evidence" value="ECO:0007669"/>
    <property type="project" value="UniProtKB-SubCell"/>
</dbReference>